<protein>
    <submittedName>
        <fullName evidence="4">Methanogenic corrinoid protein MtbC1</fullName>
    </submittedName>
</protein>
<dbReference type="Gene3D" id="3.40.50.280">
    <property type="entry name" value="Cobalamin-binding domain"/>
    <property type="match status" value="1"/>
</dbReference>
<dbReference type="Proteomes" id="UP000242310">
    <property type="component" value="Unassembled WGS sequence"/>
</dbReference>
<dbReference type="InterPro" id="IPR036724">
    <property type="entry name" value="Cobalamin-bd_sf"/>
</dbReference>
<proteinExistence type="predicted"/>
<evidence type="ECO:0000256" key="1">
    <source>
        <dbReference type="ARBA" id="ARBA00022723"/>
    </source>
</evidence>
<reference evidence="4 5" key="1">
    <citation type="submission" date="2018-03" db="EMBL/GenBank/DDBJ databases">
        <title>Genomic Encyclopedia of Type Strains, Phase III (KMG-III): the genomes of soil and plant-associated and newly described type strains.</title>
        <authorList>
            <person name="Whitman W."/>
        </authorList>
    </citation>
    <scope>NUCLEOTIDE SEQUENCE [LARGE SCALE GENOMIC DNA]</scope>
    <source>
        <strain evidence="4 5">CGMCC 1.07653</strain>
    </source>
</reference>
<organism evidence="4 5">
    <name type="scientific">Salsuginibacillus halophilus</name>
    <dbReference type="NCBI Taxonomy" id="517424"/>
    <lineage>
        <taxon>Bacteria</taxon>
        <taxon>Bacillati</taxon>
        <taxon>Bacillota</taxon>
        <taxon>Bacilli</taxon>
        <taxon>Bacillales</taxon>
        <taxon>Bacillaceae</taxon>
        <taxon>Salsuginibacillus</taxon>
    </lineage>
</organism>
<dbReference type="InterPro" id="IPR003759">
    <property type="entry name" value="Cbl-bd_cap"/>
</dbReference>
<dbReference type="GO" id="GO:0046872">
    <property type="term" value="F:metal ion binding"/>
    <property type="evidence" value="ECO:0007669"/>
    <property type="project" value="UniProtKB-KW"/>
</dbReference>
<dbReference type="Pfam" id="PF02607">
    <property type="entry name" value="B12-binding_2"/>
    <property type="match status" value="1"/>
</dbReference>
<dbReference type="RefSeq" id="WP_106588893.1">
    <property type="nucleotide sequence ID" value="NZ_PYAV01000008.1"/>
</dbReference>
<dbReference type="GO" id="GO:0005829">
    <property type="term" value="C:cytosol"/>
    <property type="evidence" value="ECO:0007669"/>
    <property type="project" value="TreeGrafter"/>
</dbReference>
<accession>A0A2P8HDW4</accession>
<dbReference type="CDD" id="cd02065">
    <property type="entry name" value="B12-binding_like"/>
    <property type="match status" value="1"/>
</dbReference>
<dbReference type="AlphaFoldDB" id="A0A2P8HDW4"/>
<dbReference type="InterPro" id="IPR036594">
    <property type="entry name" value="Meth_synthase_dom"/>
</dbReference>
<keyword evidence="5" id="KW-1185">Reference proteome</keyword>
<evidence type="ECO:0000313" key="4">
    <source>
        <dbReference type="EMBL" id="PSL44414.1"/>
    </source>
</evidence>
<keyword evidence="2" id="KW-0170">Cobalt</keyword>
<dbReference type="Gene3D" id="1.10.1240.10">
    <property type="entry name" value="Methionine synthase domain"/>
    <property type="match status" value="1"/>
</dbReference>
<dbReference type="EMBL" id="PYAV01000008">
    <property type="protein sequence ID" value="PSL44414.1"/>
    <property type="molecule type" value="Genomic_DNA"/>
</dbReference>
<sequence length="214" mass="23545">MELEPRLFAEHLLAGDDVAALLYVQKALEHFSHTDVYEHVMTPAMYHVGDLWEQNKITVAEEHLATGVCDFVLAQIDHRDPPAAEAPRVLLCCLEGEEHYLGLKMAASIFRRYGWHVRFLGPTLPLEHVLKDAAQFQPQVIGLSGALAYRIPQLKASVETLKAETNADIIISGRTALIYDLGAQVGYAAATIASLEALENWLEDGNEGTANATI</sequence>
<gene>
    <name evidence="4" type="ORF">B0H94_10824</name>
</gene>
<dbReference type="GO" id="GO:0050667">
    <property type="term" value="P:homocysteine metabolic process"/>
    <property type="evidence" value="ECO:0007669"/>
    <property type="project" value="TreeGrafter"/>
</dbReference>
<dbReference type="Pfam" id="PF02310">
    <property type="entry name" value="B12-binding"/>
    <property type="match status" value="1"/>
</dbReference>
<dbReference type="GO" id="GO:0031419">
    <property type="term" value="F:cobalamin binding"/>
    <property type="evidence" value="ECO:0007669"/>
    <property type="project" value="InterPro"/>
</dbReference>
<dbReference type="PROSITE" id="PS51332">
    <property type="entry name" value="B12_BINDING"/>
    <property type="match status" value="1"/>
</dbReference>
<comment type="caution">
    <text evidence="4">The sequence shown here is derived from an EMBL/GenBank/DDBJ whole genome shotgun (WGS) entry which is preliminary data.</text>
</comment>
<feature type="domain" description="B12-binding" evidence="3">
    <location>
        <begin position="86"/>
        <end position="212"/>
    </location>
</feature>
<dbReference type="GO" id="GO:0008705">
    <property type="term" value="F:methionine synthase activity"/>
    <property type="evidence" value="ECO:0007669"/>
    <property type="project" value="TreeGrafter"/>
</dbReference>
<evidence type="ECO:0000259" key="3">
    <source>
        <dbReference type="PROSITE" id="PS51332"/>
    </source>
</evidence>
<dbReference type="OrthoDB" id="5756833at2"/>
<dbReference type="SUPFAM" id="SSF52242">
    <property type="entry name" value="Cobalamin (vitamin B12)-binding domain"/>
    <property type="match status" value="1"/>
</dbReference>
<dbReference type="InterPro" id="IPR006158">
    <property type="entry name" value="Cobalamin-bd"/>
</dbReference>
<dbReference type="GO" id="GO:0046653">
    <property type="term" value="P:tetrahydrofolate metabolic process"/>
    <property type="evidence" value="ECO:0007669"/>
    <property type="project" value="TreeGrafter"/>
</dbReference>
<evidence type="ECO:0000256" key="2">
    <source>
        <dbReference type="ARBA" id="ARBA00023285"/>
    </source>
</evidence>
<dbReference type="PANTHER" id="PTHR45833:SF1">
    <property type="entry name" value="METHIONINE SYNTHASE"/>
    <property type="match status" value="1"/>
</dbReference>
<dbReference type="InterPro" id="IPR050554">
    <property type="entry name" value="Met_Synthase/Corrinoid"/>
</dbReference>
<evidence type="ECO:0000313" key="5">
    <source>
        <dbReference type="Proteomes" id="UP000242310"/>
    </source>
</evidence>
<name>A0A2P8HDW4_9BACI</name>
<dbReference type="PANTHER" id="PTHR45833">
    <property type="entry name" value="METHIONINE SYNTHASE"/>
    <property type="match status" value="1"/>
</dbReference>
<keyword evidence="1" id="KW-0479">Metal-binding</keyword>